<name>A0A2P5YZF0_9XANT</name>
<proteinExistence type="inferred from homology"/>
<dbReference type="STRING" id="56458.SB85_11025"/>
<dbReference type="InterPro" id="IPR005119">
    <property type="entry name" value="LysR_subst-bd"/>
</dbReference>
<dbReference type="InterPro" id="IPR036390">
    <property type="entry name" value="WH_DNA-bd_sf"/>
</dbReference>
<evidence type="ECO:0000256" key="2">
    <source>
        <dbReference type="ARBA" id="ARBA00023015"/>
    </source>
</evidence>
<dbReference type="PROSITE" id="PS50931">
    <property type="entry name" value="HTH_LYSR"/>
    <property type="match status" value="1"/>
</dbReference>
<dbReference type="GeneID" id="93877388"/>
<dbReference type="OrthoDB" id="646694at2"/>
<dbReference type="Pfam" id="PF03466">
    <property type="entry name" value="LysR_substrate"/>
    <property type="match status" value="1"/>
</dbReference>
<keyword evidence="2" id="KW-0805">Transcription regulation</keyword>
<dbReference type="SUPFAM" id="SSF53850">
    <property type="entry name" value="Periplasmic binding protein-like II"/>
    <property type="match status" value="1"/>
</dbReference>
<dbReference type="Gene3D" id="1.10.10.10">
    <property type="entry name" value="Winged helix-like DNA-binding domain superfamily/Winged helix DNA-binding domain"/>
    <property type="match status" value="1"/>
</dbReference>
<dbReference type="Gene3D" id="3.40.190.290">
    <property type="match status" value="1"/>
</dbReference>
<dbReference type="Pfam" id="PF00126">
    <property type="entry name" value="HTH_1"/>
    <property type="match status" value="1"/>
</dbReference>
<dbReference type="InterPro" id="IPR000847">
    <property type="entry name" value="LysR_HTH_N"/>
</dbReference>
<dbReference type="PRINTS" id="PR00039">
    <property type="entry name" value="HTHLYSR"/>
</dbReference>
<evidence type="ECO:0000256" key="3">
    <source>
        <dbReference type="ARBA" id="ARBA00023125"/>
    </source>
</evidence>
<keyword evidence="4" id="KW-0804">Transcription</keyword>
<dbReference type="PANTHER" id="PTHR30346:SF30">
    <property type="entry name" value="SMALL NEUTRAL PROTEASE REGULATORY PROTEIN"/>
    <property type="match status" value="1"/>
</dbReference>
<dbReference type="CDD" id="cd08436">
    <property type="entry name" value="PBP2_LTTR_like_3"/>
    <property type="match status" value="1"/>
</dbReference>
<dbReference type="SUPFAM" id="SSF46785">
    <property type="entry name" value="Winged helix' DNA-binding domain"/>
    <property type="match status" value="1"/>
</dbReference>
<gene>
    <name evidence="6" type="ORF">XsacCFBP4641_18970</name>
</gene>
<evidence type="ECO:0000256" key="1">
    <source>
        <dbReference type="ARBA" id="ARBA00009437"/>
    </source>
</evidence>
<dbReference type="EMBL" id="MDEK01000021">
    <property type="protein sequence ID" value="PPU80284.1"/>
    <property type="molecule type" value="Genomic_DNA"/>
</dbReference>
<evidence type="ECO:0000313" key="6">
    <source>
        <dbReference type="EMBL" id="PPU80284.1"/>
    </source>
</evidence>
<sequence>MLTLRQLEFAVAVAEEGSFTAAARRCHTVQSALSHQIAKIEQALGARLFERGARHVRATAAGEVFLHNARATLRAAERLHEEMAQTLGTVRGRLQIGQISSLNAVQVPAVLRQFREAHSAVDVHLRTGMSDALLLDLGEGRLDVALVGVGPHVALPPQHLLLHEEPLALIAAPGNRFAARREVSLRDLEDAPMAGLTPGAGVRGIIDRAFAAAGLRQRLQYEVTHADLQRQLVAEDLGLAVVPQTMATGMHGVATVALRERFRFLTYAVWRPDPTPAARAFIALLHARRDAIQAAAGSAGAGRRAPRLRARRTC</sequence>
<dbReference type="GO" id="GO:0032993">
    <property type="term" value="C:protein-DNA complex"/>
    <property type="evidence" value="ECO:0007669"/>
    <property type="project" value="TreeGrafter"/>
</dbReference>
<accession>A0A2P5YZF0</accession>
<evidence type="ECO:0000256" key="4">
    <source>
        <dbReference type="ARBA" id="ARBA00023163"/>
    </source>
</evidence>
<dbReference type="AlphaFoldDB" id="A0A2P5YZF0"/>
<keyword evidence="3" id="KW-0238">DNA-binding</keyword>
<dbReference type="GO" id="GO:0003677">
    <property type="term" value="F:DNA binding"/>
    <property type="evidence" value="ECO:0007669"/>
    <property type="project" value="UniProtKB-KW"/>
</dbReference>
<organism evidence="6 7">
    <name type="scientific">Xanthomonas sacchari</name>
    <dbReference type="NCBI Taxonomy" id="56458"/>
    <lineage>
        <taxon>Bacteria</taxon>
        <taxon>Pseudomonadati</taxon>
        <taxon>Pseudomonadota</taxon>
        <taxon>Gammaproteobacteria</taxon>
        <taxon>Lysobacterales</taxon>
        <taxon>Lysobacteraceae</taxon>
        <taxon>Xanthomonas</taxon>
    </lineage>
</organism>
<reference evidence="6 7" key="1">
    <citation type="submission" date="2016-08" db="EMBL/GenBank/DDBJ databases">
        <authorList>
            <person name="Seilhamer J.J."/>
        </authorList>
    </citation>
    <scope>NUCLEOTIDE SEQUENCE [LARGE SCALE GENOMIC DNA]</scope>
    <source>
        <strain evidence="6 7">CFBP4641</strain>
    </source>
</reference>
<dbReference type="GO" id="GO:0003700">
    <property type="term" value="F:DNA-binding transcription factor activity"/>
    <property type="evidence" value="ECO:0007669"/>
    <property type="project" value="InterPro"/>
</dbReference>
<evidence type="ECO:0000313" key="7">
    <source>
        <dbReference type="Proteomes" id="UP000247346"/>
    </source>
</evidence>
<comment type="similarity">
    <text evidence="1">Belongs to the LysR transcriptional regulatory family.</text>
</comment>
<dbReference type="FunFam" id="1.10.10.10:FF:000001">
    <property type="entry name" value="LysR family transcriptional regulator"/>
    <property type="match status" value="1"/>
</dbReference>
<feature type="domain" description="HTH lysR-type" evidence="5">
    <location>
        <begin position="2"/>
        <end position="59"/>
    </location>
</feature>
<dbReference type="Proteomes" id="UP000247346">
    <property type="component" value="Unassembled WGS sequence"/>
</dbReference>
<dbReference type="InterPro" id="IPR036388">
    <property type="entry name" value="WH-like_DNA-bd_sf"/>
</dbReference>
<evidence type="ECO:0000259" key="5">
    <source>
        <dbReference type="PROSITE" id="PS50931"/>
    </source>
</evidence>
<dbReference type="RefSeq" id="WP_010341445.1">
    <property type="nucleotide sequence ID" value="NZ_CP132343.1"/>
</dbReference>
<protein>
    <submittedName>
        <fullName evidence="6">LysR family transcriptional regulator</fullName>
    </submittedName>
</protein>
<dbReference type="PANTHER" id="PTHR30346">
    <property type="entry name" value="TRANSCRIPTIONAL DUAL REGULATOR HCAR-RELATED"/>
    <property type="match status" value="1"/>
</dbReference>
<comment type="caution">
    <text evidence="6">The sequence shown here is derived from an EMBL/GenBank/DDBJ whole genome shotgun (WGS) entry which is preliminary data.</text>
</comment>